<evidence type="ECO:0000256" key="2">
    <source>
        <dbReference type="ARBA" id="ARBA00024035"/>
    </source>
</evidence>
<dbReference type="PANTHER" id="PTHR35092:SF1">
    <property type="entry name" value="CHLORINASE MJ1651"/>
    <property type="match status" value="1"/>
</dbReference>
<reference evidence="5 6" key="1">
    <citation type="submission" date="2024-03" db="EMBL/GenBank/DDBJ databases">
        <title>A Dehalogenimonas Isolated from Estuarine Sediments Dihaloeliminates Chlorinated Alkanes.</title>
        <authorList>
            <person name="Yang Y."/>
            <person name="Wang H."/>
        </authorList>
    </citation>
    <scope>NUCLEOTIDE SEQUENCE [LARGE SCALE GENOMIC DNA]</scope>
    <source>
        <strain evidence="5 6">W</strain>
    </source>
</reference>
<protein>
    <submittedName>
        <fullName evidence="5">SAM-dependent chlorinase/fluorinase</fullName>
    </submittedName>
</protein>
<dbReference type="Gene3D" id="2.40.30.90">
    <property type="entry name" value="Bacterial fluorinating enzyme like"/>
    <property type="match status" value="1"/>
</dbReference>
<gene>
    <name evidence="5" type="ORF">V8247_02775</name>
</gene>
<keyword evidence="1" id="KW-0949">S-adenosyl-L-methionine</keyword>
<dbReference type="InterPro" id="IPR002747">
    <property type="entry name" value="SAM_OH_AdoTrfase"/>
</dbReference>
<dbReference type="InterPro" id="IPR023227">
    <property type="entry name" value="SAM_OH_AdoTrfase_C_sf"/>
</dbReference>
<keyword evidence="6" id="KW-1185">Reference proteome</keyword>
<evidence type="ECO:0000313" key="6">
    <source>
        <dbReference type="Proteomes" id="UP001375370"/>
    </source>
</evidence>
<dbReference type="EMBL" id="CP146612">
    <property type="protein sequence ID" value="WWX25909.1"/>
    <property type="molecule type" value="Genomic_DNA"/>
</dbReference>
<dbReference type="SUPFAM" id="SSF101852">
    <property type="entry name" value="Bacterial fluorinating enzyme, C-terminal domain"/>
    <property type="match status" value="1"/>
</dbReference>
<evidence type="ECO:0000256" key="1">
    <source>
        <dbReference type="ARBA" id="ARBA00022691"/>
    </source>
</evidence>
<dbReference type="InterPro" id="IPR046470">
    <property type="entry name" value="SAM_HAT_C"/>
</dbReference>
<dbReference type="InterPro" id="IPR046469">
    <property type="entry name" value="SAM_HAT_N"/>
</dbReference>
<feature type="domain" description="S-adenosyl-l-methionine hydroxide adenosyltransferase C-terminal" evidence="4">
    <location>
        <begin position="191"/>
        <end position="271"/>
    </location>
</feature>
<organism evidence="5 6">
    <name type="scientific">Candidatus Dehalogenimonas loeffleri</name>
    <dbReference type="NCBI Taxonomy" id="3127115"/>
    <lineage>
        <taxon>Bacteria</taxon>
        <taxon>Bacillati</taxon>
        <taxon>Chloroflexota</taxon>
        <taxon>Dehalococcoidia</taxon>
        <taxon>Dehalococcoidales</taxon>
        <taxon>Dehalococcoidaceae</taxon>
        <taxon>Dehalogenimonas</taxon>
    </lineage>
</organism>
<evidence type="ECO:0000313" key="5">
    <source>
        <dbReference type="EMBL" id="WWX25909.1"/>
    </source>
</evidence>
<sequence>MNSVITLTTDFGTTDAYVGAVKGVILGINPAAQIVDISHQIQPQNIHQAAFILSRAFPYFPHSAVHLVVVDPGVGSNRRIIILRTPVGTFIGPDNGVLSYAARGYILQETGSAARGPQLATLTGEARAVAVTNSHFFRQPVSDTFHARDIMAPVAALLSQGFQINAFGETIDRLQMLPLSRPASDGAVVQGHVIHIDSFGNIITDVRCEDLLPGSNDLRLELHGHLISGLAQNYADTNGLLALFGSSGYLEIALKNGSAAAITSVRIGDEIKIRAGAS</sequence>
<comment type="similarity">
    <text evidence="2">Belongs to the SAM hydrolase / SAM-dependent halogenase family.</text>
</comment>
<dbReference type="Pfam" id="PF01887">
    <property type="entry name" value="SAM_HAT_N"/>
    <property type="match status" value="1"/>
</dbReference>
<dbReference type="RefSeq" id="WP_338738537.1">
    <property type="nucleotide sequence ID" value="NZ_CP146612.1"/>
</dbReference>
<dbReference type="PANTHER" id="PTHR35092">
    <property type="entry name" value="CHLORINASE MJ1651"/>
    <property type="match status" value="1"/>
</dbReference>
<dbReference type="InterPro" id="IPR023228">
    <property type="entry name" value="SAM_OH_AdoTrfase_N_sf"/>
</dbReference>
<accession>A0ABZ2J8G3</accession>
<evidence type="ECO:0000259" key="4">
    <source>
        <dbReference type="Pfam" id="PF20257"/>
    </source>
</evidence>
<dbReference type="Gene3D" id="3.40.50.10790">
    <property type="entry name" value="S-adenosyl-l-methionine hydroxide adenosyltransferase, N-terminal"/>
    <property type="match status" value="1"/>
</dbReference>
<evidence type="ECO:0000259" key="3">
    <source>
        <dbReference type="Pfam" id="PF01887"/>
    </source>
</evidence>
<dbReference type="PIRSF" id="PIRSF006779">
    <property type="entry name" value="UCP006779"/>
    <property type="match status" value="1"/>
</dbReference>
<name>A0ABZ2J8G3_9CHLR</name>
<proteinExistence type="inferred from homology"/>
<dbReference type="SUPFAM" id="SSF102522">
    <property type="entry name" value="Bacterial fluorinating enzyme, N-terminal domain"/>
    <property type="match status" value="1"/>
</dbReference>
<dbReference type="Proteomes" id="UP001375370">
    <property type="component" value="Chromosome"/>
</dbReference>
<feature type="domain" description="S-adenosyl-l-methionine hydroxide adenosyltransferase N-terminal" evidence="3">
    <location>
        <begin position="5"/>
        <end position="168"/>
    </location>
</feature>
<dbReference type="Pfam" id="PF20257">
    <property type="entry name" value="SAM_HAT_C"/>
    <property type="match status" value="1"/>
</dbReference>